<gene>
    <name evidence="1" type="ORF">KVG91_07610</name>
</gene>
<evidence type="ECO:0000313" key="1">
    <source>
        <dbReference type="EMBL" id="MBV4452465.1"/>
    </source>
</evidence>
<accession>A0ABS6NW70</accession>
<comment type="caution">
    <text evidence="1">The sequence shown here is derived from an EMBL/GenBank/DDBJ whole genome shotgun (WGS) entry which is preliminary data.</text>
</comment>
<name>A0ABS6NW70_9PSED</name>
<evidence type="ECO:0000313" key="2">
    <source>
        <dbReference type="Proteomes" id="UP001048976"/>
    </source>
</evidence>
<sequence length="94" mass="9743">MAVLITSVTAAGGPQIPSGGSTPHKTLDFTGRVIVSGFVDIKDGPQGQALGSAQAIAGTAFDITVNNLDAKKYEFVAVHRDTQDSSEPWVITVT</sequence>
<organism evidence="1 2">
    <name type="scientific">Pseudomonas azadiae</name>
    <dbReference type="NCBI Taxonomy" id="2843612"/>
    <lineage>
        <taxon>Bacteria</taxon>
        <taxon>Pseudomonadati</taxon>
        <taxon>Pseudomonadota</taxon>
        <taxon>Gammaproteobacteria</taxon>
        <taxon>Pseudomonadales</taxon>
        <taxon>Pseudomonadaceae</taxon>
        <taxon>Pseudomonas</taxon>
    </lineage>
</organism>
<dbReference type="RefSeq" id="WP_169377103.1">
    <property type="nucleotide sequence ID" value="NZ_JAHSTY010000001.1"/>
</dbReference>
<reference evidence="1" key="1">
    <citation type="submission" date="2021-06" db="EMBL/GenBank/DDBJ databases">
        <title>Updating the genus Pseudomonas: Description of 43 new species and partition of the Pseudomonas putida group.</title>
        <authorList>
            <person name="Girard L."/>
            <person name="Lood C."/>
            <person name="Vandamme P."/>
            <person name="Rokni-Zadeh H."/>
            <person name="Van Noort V."/>
            <person name="Hofte M."/>
            <person name="Lavigne R."/>
            <person name="De Mot R."/>
        </authorList>
    </citation>
    <scope>NUCLEOTIDE SEQUENCE</scope>
    <source>
        <strain evidence="1">SWRI103</strain>
    </source>
</reference>
<proteinExistence type="predicted"/>
<protein>
    <submittedName>
        <fullName evidence="1">Uncharacterized protein</fullName>
    </submittedName>
</protein>
<dbReference type="EMBL" id="JAHSTY010000001">
    <property type="protein sequence ID" value="MBV4452465.1"/>
    <property type="molecule type" value="Genomic_DNA"/>
</dbReference>
<keyword evidence="2" id="KW-1185">Reference proteome</keyword>
<dbReference type="Proteomes" id="UP001048976">
    <property type="component" value="Unassembled WGS sequence"/>
</dbReference>